<dbReference type="SUPFAM" id="SSF48435">
    <property type="entry name" value="Bacterial muramidases"/>
    <property type="match status" value="1"/>
</dbReference>
<feature type="domain" description="Transglycosylase SLT" evidence="4">
    <location>
        <begin position="483"/>
        <end position="595"/>
    </location>
</feature>
<dbReference type="InterPro" id="IPR037061">
    <property type="entry name" value="Lytic_TGlycoase_superhlx_L_sf"/>
</dbReference>
<dbReference type="Proteomes" id="UP000030980">
    <property type="component" value="Unassembled WGS sequence"/>
</dbReference>
<evidence type="ECO:0000259" key="4">
    <source>
        <dbReference type="Pfam" id="PF01464"/>
    </source>
</evidence>
<dbReference type="AlphaFoldDB" id="A0A0B3C438"/>
<dbReference type="RefSeq" id="WP_039605752.1">
    <property type="nucleotide sequence ID" value="NZ_FMUP01000007.1"/>
</dbReference>
<name>A0A0B3C438_9PSED</name>
<evidence type="ECO:0000256" key="2">
    <source>
        <dbReference type="ARBA" id="ARBA00022729"/>
    </source>
</evidence>
<feature type="chain" id="PRO_5002097916" evidence="3">
    <location>
        <begin position="23"/>
        <end position="639"/>
    </location>
</feature>
<keyword evidence="7" id="KW-1185">Reference proteome</keyword>
<dbReference type="OrthoDB" id="92254at2"/>
<dbReference type="InterPro" id="IPR012289">
    <property type="entry name" value="Lytic_TGlycosylase_superhlx_L"/>
</dbReference>
<dbReference type="GO" id="GO:0042597">
    <property type="term" value="C:periplasmic space"/>
    <property type="evidence" value="ECO:0007669"/>
    <property type="project" value="InterPro"/>
</dbReference>
<dbReference type="InterPro" id="IPR008258">
    <property type="entry name" value="Transglycosylase_SLT_dom_1"/>
</dbReference>
<dbReference type="GO" id="GO:0004553">
    <property type="term" value="F:hydrolase activity, hydrolyzing O-glycosyl compounds"/>
    <property type="evidence" value="ECO:0007669"/>
    <property type="project" value="InterPro"/>
</dbReference>
<gene>
    <name evidence="6" type="ORF">PT85_01640</name>
</gene>
<dbReference type="Pfam" id="PF01464">
    <property type="entry name" value="SLT"/>
    <property type="match status" value="1"/>
</dbReference>
<accession>A0A0B3C438</accession>
<organism evidence="6 7">
    <name type="scientific">Pseudomonas flexibilis</name>
    <dbReference type="NCBI Taxonomy" id="706570"/>
    <lineage>
        <taxon>Bacteria</taxon>
        <taxon>Pseudomonadati</taxon>
        <taxon>Pseudomonadota</taxon>
        <taxon>Gammaproteobacteria</taxon>
        <taxon>Pseudomonadales</taxon>
        <taxon>Pseudomonadaceae</taxon>
        <taxon>Pseudomonas</taxon>
    </lineage>
</organism>
<dbReference type="Pfam" id="PF14718">
    <property type="entry name" value="SLT_L"/>
    <property type="match status" value="1"/>
</dbReference>
<dbReference type="InterPro" id="IPR008939">
    <property type="entry name" value="Lytic_TGlycosylase_superhlx_U"/>
</dbReference>
<comment type="similarity">
    <text evidence="1">Belongs to the transglycosylase Slt family.</text>
</comment>
<dbReference type="SUPFAM" id="SSF53955">
    <property type="entry name" value="Lysozyme-like"/>
    <property type="match status" value="1"/>
</dbReference>
<keyword evidence="2 3" id="KW-0732">Signal</keyword>
<feature type="domain" description="Lytic transglycosylase superhelical linker" evidence="5">
    <location>
        <begin position="402"/>
        <end position="468"/>
    </location>
</feature>
<dbReference type="STRING" id="706570.PT85_01640"/>
<reference evidence="6 7" key="1">
    <citation type="submission" date="2014-11" db="EMBL/GenBank/DDBJ databases">
        <title>Genome sequence of Pseudomonas tuomuerensis JCM 14085.</title>
        <authorList>
            <person name="Shin S.-K."/>
            <person name="Yi H."/>
        </authorList>
    </citation>
    <scope>NUCLEOTIDE SEQUENCE [LARGE SCALE GENOMIC DNA]</scope>
    <source>
        <strain evidence="6 7">JCM 14085</strain>
    </source>
</reference>
<evidence type="ECO:0000256" key="1">
    <source>
        <dbReference type="ARBA" id="ARBA00007734"/>
    </source>
</evidence>
<dbReference type="Gene3D" id="1.25.20.10">
    <property type="entry name" value="Bacterial muramidases"/>
    <property type="match status" value="1"/>
</dbReference>
<evidence type="ECO:0000313" key="7">
    <source>
        <dbReference type="Proteomes" id="UP000030980"/>
    </source>
</evidence>
<dbReference type="CDD" id="cd13401">
    <property type="entry name" value="Slt70-like"/>
    <property type="match status" value="1"/>
</dbReference>
<dbReference type="PANTHER" id="PTHR37423">
    <property type="entry name" value="SOLUBLE LYTIC MUREIN TRANSGLYCOSYLASE-RELATED"/>
    <property type="match status" value="1"/>
</dbReference>
<dbReference type="Gene3D" id="1.10.1240.20">
    <property type="entry name" value="Lytic transglycosylase, superhelical linker domain"/>
    <property type="match status" value="1"/>
</dbReference>
<evidence type="ECO:0000313" key="6">
    <source>
        <dbReference type="EMBL" id="KHO66302.1"/>
    </source>
</evidence>
<dbReference type="InterPro" id="IPR023346">
    <property type="entry name" value="Lysozyme-like_dom_sf"/>
</dbReference>
<evidence type="ECO:0000259" key="5">
    <source>
        <dbReference type="Pfam" id="PF14718"/>
    </source>
</evidence>
<dbReference type="Gene3D" id="1.10.530.10">
    <property type="match status" value="1"/>
</dbReference>
<dbReference type="PANTHER" id="PTHR37423:SF5">
    <property type="entry name" value="SOLUBLE LYTIC MUREIN TRANSGLYCOSYLASE"/>
    <property type="match status" value="1"/>
</dbReference>
<comment type="caution">
    <text evidence="6">The sequence shown here is derived from an EMBL/GenBank/DDBJ whole genome shotgun (WGS) entry which is preliminary data.</text>
</comment>
<dbReference type="EMBL" id="JTAK01000001">
    <property type="protein sequence ID" value="KHO66302.1"/>
    <property type="molecule type" value="Genomic_DNA"/>
</dbReference>
<evidence type="ECO:0000256" key="3">
    <source>
        <dbReference type="SAM" id="SignalP"/>
    </source>
</evidence>
<feature type="signal peptide" evidence="3">
    <location>
        <begin position="1"/>
        <end position="22"/>
    </location>
</feature>
<sequence length="639" mass="74027">MRRSFLLIASLAATLLALTSQAASLDQQRRWYDEAYAALKKGDEGPYRRHAAALRSYPLEPYLAYEAINRRLGSASNRELDKFFTEHGDLPQASRLKLRWLRLLAQRRDWQPFLDHYDPRLELTELDCLYGRYLLESGQRETGQAQAERLWLVGTSQPDECDGLFRLWSNQGGLTEDLRWQRLRLATLAGNLGLATHLASNLTTLRADGQLLLEVARTPERLSQSQRFLRDDARMAEIVGLGLRRLARRDPERALELLDQYAPHLTFPTEEKLAIARDLGLRLAKRFDSRALRLMADYDPELRDATLAEWRVRLLLRLERWEEAHQLTNRLDGELAQSNRWRYWRARSLQLSQGDTPEALQLYRPVATERDFYGFLAADRIGQPPRIGHRPLQIDPQVLQQVRNSAGIRRALELYQRGQIVDARREWYHVSRLFSRDELIAQAKLAHDMDWHFPAIRTISLAQHWDDLDIRFPMAHRNTLVRTAQQRGLESSWVYAITRQESGFMDDARSHAGATGLMQVMPATARETARRFGIRLQSPRQILDPDLNIQLGTAYLSQVHRQFGHNRILATAAYNAGPQRVRQWLNESRELEFDVWVESLPFDETRQYVQNVLTYAVIYGDKLGAPQPLVEGHERVVKP</sequence>
<protein>
    <submittedName>
        <fullName evidence="6">Lytic transglycosylase</fullName>
    </submittedName>
</protein>
<proteinExistence type="inferred from homology"/>